<dbReference type="STRING" id="292564.Cyagr_2434"/>
<dbReference type="Proteomes" id="UP000010388">
    <property type="component" value="Chromosome"/>
</dbReference>
<protein>
    <submittedName>
        <fullName evidence="2">Glycosyltransferase</fullName>
    </submittedName>
</protein>
<feature type="domain" description="Glycosyltransferase subfamily 4-like N-terminal" evidence="1">
    <location>
        <begin position="22"/>
        <end position="176"/>
    </location>
</feature>
<keyword evidence="2" id="KW-0808">Transferase</keyword>
<dbReference type="GO" id="GO:0016757">
    <property type="term" value="F:glycosyltransferase activity"/>
    <property type="evidence" value="ECO:0007669"/>
    <property type="project" value="TreeGrafter"/>
</dbReference>
<dbReference type="EMBL" id="CP003495">
    <property type="protein sequence ID" value="AFY29540.1"/>
    <property type="molecule type" value="Genomic_DNA"/>
</dbReference>
<dbReference type="eggNOG" id="COG0438">
    <property type="taxonomic scope" value="Bacteria"/>
</dbReference>
<dbReference type="AlphaFoldDB" id="K9P8U3"/>
<dbReference type="HOGENOM" id="CLU_668547_0_0_3"/>
<dbReference type="CDD" id="cd03801">
    <property type="entry name" value="GT4_PimA-like"/>
    <property type="match status" value="1"/>
</dbReference>
<proteinExistence type="predicted"/>
<dbReference type="KEGG" id="cgc:Cyagr_2434"/>
<sequence length="432" mass="47469">MRWHVEPTLRVAFAHYSQENDISGVTTWVMNLARRLRGDGVDVAIHFVGPPELQASEPPVFEELRRQGIAVFSTPRRSRIQADIADTIDFLNQWQPTVFLPQCKPAHYAAAALAGSLGLPWVLTLHSDDPDYWATVRHFGGALHAASIVCVSQHIQDELSRRATDRASSVIPYGVTLPERSAAFADDPFRVVFCGRIWEHQKRASLVIQALIGACRSHQSIRATLIGDGYARGACEHQVAEAGLGEAISFTGPLSPAEVQGRLAESQAILLMSDFEGLPIALLEAMAAGVVPVVRRIPSGIPELVAHERTGLLVSEDPAEAARAIVRLAADPDLWRRCSTAARTLVNGQYSADASYAQWRQLLEDLNRRHATASPYAIDPSRIRSLGRIDESLTQEYRTTPPLGERFAQALTTAVAKAKHRIRGVLDRRRQG</sequence>
<dbReference type="PANTHER" id="PTHR45947">
    <property type="entry name" value="SULFOQUINOVOSYL TRANSFERASE SQD2"/>
    <property type="match status" value="1"/>
</dbReference>
<accession>K9P8U3</accession>
<reference evidence="3" key="1">
    <citation type="journal article" date="2013" name="Proc. Natl. Acad. Sci. U.S.A.">
        <title>Improving the coverage of the cyanobacterial phylum using diversity-driven genome sequencing.</title>
        <authorList>
            <person name="Shih P.M."/>
            <person name="Wu D."/>
            <person name="Latifi A."/>
            <person name="Axen S.D."/>
            <person name="Fewer D.P."/>
            <person name="Talla E."/>
            <person name="Calteau A."/>
            <person name="Cai F."/>
            <person name="Tandeau de Marsac N."/>
            <person name="Rippka R."/>
            <person name="Herdman M."/>
            <person name="Sivonen K."/>
            <person name="Coursin T."/>
            <person name="Laurent T."/>
            <person name="Goodwin L."/>
            <person name="Nolan M."/>
            <person name="Davenport K.W."/>
            <person name="Han C.S."/>
            <person name="Rubin E.M."/>
            <person name="Eisen J.A."/>
            <person name="Woyke T."/>
            <person name="Gugger M."/>
            <person name="Kerfeld C.A."/>
        </authorList>
    </citation>
    <scope>NUCLEOTIDE SEQUENCE [LARGE SCALE GENOMIC DNA]</scope>
    <source>
        <strain evidence="3">ATCC 27147 / PCC 6307</strain>
    </source>
</reference>
<evidence type="ECO:0000313" key="3">
    <source>
        <dbReference type="Proteomes" id="UP000010388"/>
    </source>
</evidence>
<dbReference type="SUPFAM" id="SSF53756">
    <property type="entry name" value="UDP-Glycosyltransferase/glycogen phosphorylase"/>
    <property type="match status" value="1"/>
</dbReference>
<organism evidence="2 3">
    <name type="scientific">Cyanobium gracile (strain ATCC 27147 / PCC 6307)</name>
    <dbReference type="NCBI Taxonomy" id="292564"/>
    <lineage>
        <taxon>Bacteria</taxon>
        <taxon>Bacillati</taxon>
        <taxon>Cyanobacteriota</taxon>
        <taxon>Cyanophyceae</taxon>
        <taxon>Synechococcales</taxon>
        <taxon>Prochlorococcaceae</taxon>
        <taxon>Cyanobium</taxon>
    </lineage>
</organism>
<name>K9P8U3_CYAGP</name>
<evidence type="ECO:0000259" key="1">
    <source>
        <dbReference type="Pfam" id="PF13439"/>
    </source>
</evidence>
<evidence type="ECO:0000313" key="2">
    <source>
        <dbReference type="EMBL" id="AFY29540.1"/>
    </source>
</evidence>
<dbReference type="Pfam" id="PF13439">
    <property type="entry name" value="Glyco_transf_4"/>
    <property type="match status" value="1"/>
</dbReference>
<gene>
    <name evidence="2" type="ordered locus">Cyagr_2434</name>
</gene>
<dbReference type="InterPro" id="IPR050194">
    <property type="entry name" value="Glycosyltransferase_grp1"/>
</dbReference>
<dbReference type="InterPro" id="IPR028098">
    <property type="entry name" value="Glyco_trans_4-like_N"/>
</dbReference>
<dbReference type="Gene3D" id="3.40.50.2000">
    <property type="entry name" value="Glycogen Phosphorylase B"/>
    <property type="match status" value="2"/>
</dbReference>
<dbReference type="PATRIC" id="fig|292564.3.peg.2312"/>
<dbReference type="PANTHER" id="PTHR45947:SF3">
    <property type="entry name" value="SULFOQUINOVOSYL TRANSFERASE SQD2"/>
    <property type="match status" value="1"/>
</dbReference>
<dbReference type="Pfam" id="PF13692">
    <property type="entry name" value="Glyco_trans_1_4"/>
    <property type="match status" value="1"/>
</dbReference>